<evidence type="ECO:0000313" key="2">
    <source>
        <dbReference type="EMBL" id="KAJ8877927.1"/>
    </source>
</evidence>
<reference evidence="2 3" key="1">
    <citation type="submission" date="2023-02" db="EMBL/GenBank/DDBJ databases">
        <title>LHISI_Scaffold_Assembly.</title>
        <authorList>
            <person name="Stuart O.P."/>
            <person name="Cleave R."/>
            <person name="Magrath M.J.L."/>
            <person name="Mikheyev A.S."/>
        </authorList>
    </citation>
    <scope>NUCLEOTIDE SEQUENCE [LARGE SCALE GENOMIC DNA]</scope>
    <source>
        <strain evidence="2">Daus_M_001</strain>
        <tissue evidence="2">Leg muscle</tissue>
    </source>
</reference>
<feature type="compositionally biased region" description="Polar residues" evidence="1">
    <location>
        <begin position="583"/>
        <end position="604"/>
    </location>
</feature>
<keyword evidence="3" id="KW-1185">Reference proteome</keyword>
<feature type="region of interest" description="Disordered" evidence="1">
    <location>
        <begin position="958"/>
        <end position="1002"/>
    </location>
</feature>
<organism evidence="2 3">
    <name type="scientific">Dryococelus australis</name>
    <dbReference type="NCBI Taxonomy" id="614101"/>
    <lineage>
        <taxon>Eukaryota</taxon>
        <taxon>Metazoa</taxon>
        <taxon>Ecdysozoa</taxon>
        <taxon>Arthropoda</taxon>
        <taxon>Hexapoda</taxon>
        <taxon>Insecta</taxon>
        <taxon>Pterygota</taxon>
        <taxon>Neoptera</taxon>
        <taxon>Polyneoptera</taxon>
        <taxon>Phasmatodea</taxon>
        <taxon>Verophasmatodea</taxon>
        <taxon>Anareolatae</taxon>
        <taxon>Phasmatidae</taxon>
        <taxon>Eurycanthinae</taxon>
        <taxon>Dryococelus</taxon>
    </lineage>
</organism>
<comment type="caution">
    <text evidence="2">The sequence shown here is derived from an EMBL/GenBank/DDBJ whole genome shotgun (WGS) entry which is preliminary data.</text>
</comment>
<sequence length="1286" mass="141834">MLKQRSLGLEHTTPYASSKFTQYSTQLLCLQQNFLLQWNDENHLLFALNTLRLDWTGLDEREDAEDNFQNTLRHQRFRKTHARFASSEGHCDVYNLLGGRDGMQWSMPNMFEPSPGFDSGFSQMGIVSDKAALQVGFFWDFPFLPPLHSIVAPYSHFTLIGSDEFGPLRKFIREKQAAQIIGHVTYNTSSSSSSYKVYVALCFNKTVTSATEPGKHCFCKSYLHKEKVKRGGGREKDDRCSQKRIKVVRCAVARSRRQMAGAPPLRAELVETPTARWQERSLRTCRLPYVEQNVASHREKGIRIKEREPGEVIFARSTCWRKYAYPPSPINFAPPPNNPTDGTRQPLGVTWLGRATNQEPRGGGGGGPEPHYYDNIQKRKINAGRGREQIDEKKRPRERAAAIISGLAIHPAHLKRELEVVGREMEEHNYTRQGCASLRAHNRQQPWRGMAAKTQGLLGQLYSDLLHAKYLEEPALDLATDFYASKIVGSDVEVLTQCKFPLCRSTNTPVQKFDTCEKRRAGLRDRPIVQASQPDEYRLFTVKWSGVRKRECAEESATVAPAGELQRRDCRVSRNNEPAGASTAKTRPTNVSSPHAVSAQTTEPNMRVRAGPELPSAGGMGAYGPSFCAVNAPRIHLMCHAIAHALASHCARRPSRTSYPPPPPGTKFREMRHHSVTKYGRYSVAMQFILSAETVLSNGKKLETPEVNTQRSAFIRRANNSQTLRGHILDNLAPHPSSVGDHLRLWPAREYETAPECKGGGNGRPPRETHRQVASSRWGKSGSDTGSRFALLGSERSSHCATAAPVMVIDTERCVSTACCNKAGKREILEITRGPTASSGTIPTFEDPGMTRPGIELGSPGWKASRLPTTPLLPLVLRSEDGNTARHARRSDEALGVRVIAARIAPSFLTLNAVFPRGSIPLLTVSGKLRNLHIFAIRRQTGTSTAVLNTQHHSGRAAINSQQVPTPHDVGWRREGRQKKKTKTKKALIQPAASGVKTAARARGERGMYGSMGRGWGRGVGTISQFAVLPARGAVASADCFFSPTPPATATPARPGDPGQAPAPHNARLLAISRHTHDNPLTPHHSHSPAGGCVIHPATRPPRHPCTQDDIHSLLRTYPTRLSKCQPPAAQSVGTPPIWVAGGFVFESRANCARFPARVTPQISACENRTGLCRWSADFLSDLPFPPPLAFRRCYILASLHPHRLSTPRFVTPLAANLAILATCQPVFPSAFLKGGKTRVSRQNRRLGRGSCRGKRLGIGEIGRKRLGIGEIGRKRTGSQICALLN</sequence>
<accession>A0ABQ9H102</accession>
<feature type="compositionally biased region" description="Basic residues" evidence="1">
    <location>
        <begin position="976"/>
        <end position="986"/>
    </location>
</feature>
<feature type="region of interest" description="Disordered" evidence="1">
    <location>
        <begin position="754"/>
        <end position="784"/>
    </location>
</feature>
<evidence type="ECO:0000256" key="1">
    <source>
        <dbReference type="SAM" id="MobiDB-lite"/>
    </source>
</evidence>
<dbReference type="Proteomes" id="UP001159363">
    <property type="component" value="Chromosome 7"/>
</dbReference>
<feature type="region of interest" description="Disordered" evidence="1">
    <location>
        <begin position="566"/>
        <end position="604"/>
    </location>
</feature>
<name>A0ABQ9H102_9NEOP</name>
<proteinExistence type="predicted"/>
<evidence type="ECO:0000313" key="3">
    <source>
        <dbReference type="Proteomes" id="UP001159363"/>
    </source>
</evidence>
<dbReference type="EMBL" id="JARBHB010000008">
    <property type="protein sequence ID" value="KAJ8877927.1"/>
    <property type="molecule type" value="Genomic_DNA"/>
</dbReference>
<protein>
    <submittedName>
        <fullName evidence="2">Uncharacterized protein</fullName>
    </submittedName>
</protein>
<gene>
    <name evidence="2" type="ORF">PR048_022386</name>
</gene>